<gene>
    <name evidence="1" type="ORF">HaLaN_07291</name>
</gene>
<evidence type="ECO:0000313" key="1">
    <source>
        <dbReference type="EMBL" id="GFH11741.1"/>
    </source>
</evidence>
<proteinExistence type="predicted"/>
<name>A0A699YQ88_HAELA</name>
<reference evidence="1 2" key="1">
    <citation type="submission" date="2020-02" db="EMBL/GenBank/DDBJ databases">
        <title>Draft genome sequence of Haematococcus lacustris strain NIES-144.</title>
        <authorList>
            <person name="Morimoto D."/>
            <person name="Nakagawa S."/>
            <person name="Yoshida T."/>
            <person name="Sawayama S."/>
        </authorList>
    </citation>
    <scope>NUCLEOTIDE SEQUENCE [LARGE SCALE GENOMIC DNA]</scope>
    <source>
        <strain evidence="1 2">NIES-144</strain>
    </source>
</reference>
<feature type="non-terminal residue" evidence="1">
    <location>
        <position position="1"/>
    </location>
</feature>
<sequence>MEATTIGGVVRKCGERLFRHVETSQGTKEVTNQFVTYCKVKGITVPKDPKGDYAFKQFVRKEFEAASKQVTNEKEPFKELMASNHTALMLQFREVLIKDCKAFGWENIANVRVCGMQGATMARNG</sequence>
<dbReference type="EMBL" id="BLLF01000431">
    <property type="protein sequence ID" value="GFH11741.1"/>
    <property type="molecule type" value="Genomic_DNA"/>
</dbReference>
<protein>
    <submittedName>
        <fullName evidence="1">Uncharacterized protein</fullName>
    </submittedName>
</protein>
<comment type="caution">
    <text evidence="1">The sequence shown here is derived from an EMBL/GenBank/DDBJ whole genome shotgun (WGS) entry which is preliminary data.</text>
</comment>
<evidence type="ECO:0000313" key="2">
    <source>
        <dbReference type="Proteomes" id="UP000485058"/>
    </source>
</evidence>
<organism evidence="1 2">
    <name type="scientific">Haematococcus lacustris</name>
    <name type="common">Green alga</name>
    <name type="synonym">Haematococcus pluvialis</name>
    <dbReference type="NCBI Taxonomy" id="44745"/>
    <lineage>
        <taxon>Eukaryota</taxon>
        <taxon>Viridiplantae</taxon>
        <taxon>Chlorophyta</taxon>
        <taxon>core chlorophytes</taxon>
        <taxon>Chlorophyceae</taxon>
        <taxon>CS clade</taxon>
        <taxon>Chlamydomonadales</taxon>
        <taxon>Haematococcaceae</taxon>
        <taxon>Haematococcus</taxon>
    </lineage>
</organism>
<keyword evidence="2" id="KW-1185">Reference proteome</keyword>
<dbReference type="Proteomes" id="UP000485058">
    <property type="component" value="Unassembled WGS sequence"/>
</dbReference>
<accession>A0A699YQ88</accession>
<dbReference type="AlphaFoldDB" id="A0A699YQ88"/>